<dbReference type="Proteomes" id="UP000321405">
    <property type="component" value="Unassembled WGS sequence"/>
</dbReference>
<dbReference type="InterPro" id="IPR023614">
    <property type="entry name" value="Porin_dom_sf"/>
</dbReference>
<evidence type="ECO:0000313" key="2">
    <source>
        <dbReference type="Proteomes" id="UP000321405"/>
    </source>
</evidence>
<dbReference type="Pfam" id="PF07396">
    <property type="entry name" value="Porin_O_P"/>
    <property type="match status" value="1"/>
</dbReference>
<proteinExistence type="predicted"/>
<dbReference type="EMBL" id="BJVC01000001">
    <property type="protein sequence ID" value="GEL01139.1"/>
    <property type="molecule type" value="Genomic_DNA"/>
</dbReference>
<evidence type="ECO:0008006" key="3">
    <source>
        <dbReference type="Google" id="ProtNLM"/>
    </source>
</evidence>
<keyword evidence="2" id="KW-1185">Reference proteome</keyword>
<dbReference type="AlphaFoldDB" id="A0A511BLB5"/>
<dbReference type="Gene3D" id="2.40.160.10">
    <property type="entry name" value="Porin"/>
    <property type="match status" value="1"/>
</dbReference>
<dbReference type="SUPFAM" id="SSF56935">
    <property type="entry name" value="Porins"/>
    <property type="match status" value="1"/>
</dbReference>
<dbReference type="InterPro" id="IPR010870">
    <property type="entry name" value="Porin_O/P"/>
</dbReference>
<evidence type="ECO:0000313" key="1">
    <source>
        <dbReference type="EMBL" id="GEL01139.1"/>
    </source>
</evidence>
<reference evidence="1 2" key="1">
    <citation type="submission" date="2019-07" db="EMBL/GenBank/DDBJ databases">
        <title>Whole genome shotgun sequence of Swaminathania salitolerans NBRC 104436.</title>
        <authorList>
            <person name="Hosoyama A."/>
            <person name="Uohara A."/>
            <person name="Ohji S."/>
            <person name="Ichikawa N."/>
        </authorList>
    </citation>
    <scope>NUCLEOTIDE SEQUENCE [LARGE SCALE GENOMIC DNA]</scope>
    <source>
        <strain evidence="1 2">NBRC 104436</strain>
    </source>
</reference>
<accession>A0A511BLB5</accession>
<name>A0A511BLB5_9PROT</name>
<sequence>MRLDPPPDHGLNMSLADFRHATRTAETVSIGGIRIGFPRGRPTIASDDGLYAFSAGLVMHLDIGGFPSSGPSDGQTGRFPKLNENARRLRLPLTWRYGNLMASLTPEWGRTVDGTAGLYEANMVYAGVRNSQFVLGYYQPRVTMHDAESSNGFMFMERASVSEVVRLIAAGDTRMTFGGRSHGERWYLGAYLTGQTYGDRTNDPTVSDSQVGSVLRVTGRPIATKTTDLHIGVSSTMSFKRNQTARGRVLSLSDRPETRLTNERLISTGTITDVKNVWAIGPEIGLRYENALIQAEYYHIGVDRNASASRKGPAPDLGFQGYYVEGSYTLLGKPRRYSPKDGAFAAPAPNEEFDLWHNHWGALELVGRYSVMDFNSHLRGSLPASATGGVRGGVQTVWSGGLDWYPSRHYRIQLQYNHIEATRSETAGSVNTRGRRIDMIGSRFQAAF</sequence>
<gene>
    <name evidence="1" type="ORF">SSA02_03020</name>
</gene>
<protein>
    <recommendedName>
        <fullName evidence="3">Porin</fullName>
    </recommendedName>
</protein>
<organism evidence="1 2">
    <name type="scientific">Swaminathania salitolerans</name>
    <dbReference type="NCBI Taxonomy" id="182838"/>
    <lineage>
        <taxon>Bacteria</taxon>
        <taxon>Pseudomonadati</taxon>
        <taxon>Pseudomonadota</taxon>
        <taxon>Alphaproteobacteria</taxon>
        <taxon>Acetobacterales</taxon>
        <taxon>Acetobacteraceae</taxon>
        <taxon>Swaminathania</taxon>
    </lineage>
</organism>
<comment type="caution">
    <text evidence="1">The sequence shown here is derived from an EMBL/GenBank/DDBJ whole genome shotgun (WGS) entry which is preliminary data.</text>
</comment>